<evidence type="ECO:0000313" key="2">
    <source>
        <dbReference type="Proteomes" id="UP001148629"/>
    </source>
</evidence>
<protein>
    <submittedName>
        <fullName evidence="1">Uncharacterized protein</fullName>
    </submittedName>
</protein>
<evidence type="ECO:0000313" key="1">
    <source>
        <dbReference type="EMBL" id="KAJ3526736.1"/>
    </source>
</evidence>
<gene>
    <name evidence="1" type="ORF">NM208_g11044</name>
</gene>
<accession>A0ACC1RVR6</accession>
<dbReference type="EMBL" id="JANRMS010001679">
    <property type="protein sequence ID" value="KAJ3526736.1"/>
    <property type="molecule type" value="Genomic_DNA"/>
</dbReference>
<organism evidence="1 2">
    <name type="scientific">Fusarium decemcellulare</name>
    <dbReference type="NCBI Taxonomy" id="57161"/>
    <lineage>
        <taxon>Eukaryota</taxon>
        <taxon>Fungi</taxon>
        <taxon>Dikarya</taxon>
        <taxon>Ascomycota</taxon>
        <taxon>Pezizomycotina</taxon>
        <taxon>Sordariomycetes</taxon>
        <taxon>Hypocreomycetidae</taxon>
        <taxon>Hypocreales</taxon>
        <taxon>Nectriaceae</taxon>
        <taxon>Fusarium</taxon>
        <taxon>Fusarium decemcellulare species complex</taxon>
    </lineage>
</organism>
<dbReference type="Proteomes" id="UP001148629">
    <property type="component" value="Unassembled WGS sequence"/>
</dbReference>
<name>A0ACC1RVR6_9HYPO</name>
<proteinExistence type="predicted"/>
<keyword evidence="2" id="KW-1185">Reference proteome</keyword>
<sequence length="181" mass="19138">MIGTAIAVLLSPGLFMLFAGAYPCILDSASTTCQFAMPSVVTWRVVTEAVLSKTFPITQSSWIFTIVFCAVGLGSVALKRWLTKHQTLSAWAVWVPNMSLVALGMTIPGSSTTLTIAIGSVVAHFWAKRSPRTHARFFYPTASGGIAGEGVAYVVLSILQIAQVGGPNYYGTNIGCVANAC</sequence>
<comment type="caution">
    <text evidence="1">The sequence shown here is derived from an EMBL/GenBank/DDBJ whole genome shotgun (WGS) entry which is preliminary data.</text>
</comment>
<reference evidence="1" key="1">
    <citation type="submission" date="2022-08" db="EMBL/GenBank/DDBJ databases">
        <title>Genome Sequence of Fusarium decemcellulare.</title>
        <authorList>
            <person name="Buettner E."/>
        </authorList>
    </citation>
    <scope>NUCLEOTIDE SEQUENCE</scope>
    <source>
        <strain evidence="1">Babe19</strain>
    </source>
</reference>